<keyword evidence="1" id="KW-0732">Signal</keyword>
<accession>A0A432L9A5</accession>
<name>A0A432L9A5_9BACI</name>
<organism evidence="3 4">
    <name type="scientific">Lysinibacillus antri</name>
    <dbReference type="NCBI Taxonomy" id="2498145"/>
    <lineage>
        <taxon>Bacteria</taxon>
        <taxon>Bacillati</taxon>
        <taxon>Bacillota</taxon>
        <taxon>Bacilli</taxon>
        <taxon>Bacillales</taxon>
        <taxon>Bacillaceae</taxon>
        <taxon>Lysinibacillus</taxon>
    </lineage>
</organism>
<comment type="caution">
    <text evidence="3">The sequence shown here is derived from an EMBL/GenBank/DDBJ whole genome shotgun (WGS) entry which is preliminary data.</text>
</comment>
<dbReference type="PANTHER" id="PTHR46333">
    <property type="entry name" value="CYTOKINESIS PROTEIN 3"/>
    <property type="match status" value="1"/>
</dbReference>
<proteinExistence type="predicted"/>
<evidence type="ECO:0000313" key="3">
    <source>
        <dbReference type="EMBL" id="RUL49812.1"/>
    </source>
</evidence>
<dbReference type="RefSeq" id="WP_126659948.1">
    <property type="nucleotide sequence ID" value="NZ_RYYR01000023.1"/>
</dbReference>
<dbReference type="Pfam" id="PF01841">
    <property type="entry name" value="Transglut_core"/>
    <property type="match status" value="1"/>
</dbReference>
<dbReference type="InterPro" id="IPR052557">
    <property type="entry name" value="CAP/Cytokinesis_protein"/>
</dbReference>
<dbReference type="PANTHER" id="PTHR46333:SF2">
    <property type="entry name" value="CYTOKINESIS PROTEIN 3"/>
    <property type="match status" value="1"/>
</dbReference>
<dbReference type="AlphaFoldDB" id="A0A432L9A5"/>
<sequence length="583" mass="65086">MDKRKIVLATFMAVSISTVAISETSANTIENQWISENSGINVNPSAMAVISPINVTTVANLSATNLTELTSVIEKELSKQSTLISIQYTGNTTNVLEKVGEIIDQYRMKDDYLNGTLSSWKYGYRGYGNNVTITINLVYLTTPQQEVFIQSEVERIVDEIITPSMTVTEKVKAINDYIVLNTTYSMHSSTTPHAAYAILNEGKGVCQAYALLAYRLLQKAGIEARYVTGESRGIGHAWNLVKVDGHWYHLDTTWNDPTFADGSIDRSDYISYRYFLIPDQVIFQDHIIDDNGYPAATSERFMAFRDIEAPVQVGTTLYFPSDSNHIQLYKLDLSKEPFKSQKVSSTRVQELVHANGWLYFSNYSDGAFLSKMKLDGTGLSTILRKTVDSVKLEDNELVASYKGVELYREVVLADSAGQQKELDQVRALLKTITLLSPNFESQANQLKNLYDSLTNESKNLLSSSDSATIRDILSKYSAMKSLTFIGMVQWDQPRIITDAYKAWKINLNQEIANTSSNKSNIQIIDMFGDPVEVNISINGKQIVITPVNSYVAKVPYTLLVKPGLLSGDGAKLNTSVYLKFKLN</sequence>
<dbReference type="SMART" id="SM00460">
    <property type="entry name" value="TGc"/>
    <property type="match status" value="1"/>
</dbReference>
<evidence type="ECO:0000313" key="4">
    <source>
        <dbReference type="Proteomes" id="UP000287910"/>
    </source>
</evidence>
<dbReference type="InterPro" id="IPR002931">
    <property type="entry name" value="Transglutaminase-like"/>
</dbReference>
<dbReference type="Proteomes" id="UP000287910">
    <property type="component" value="Unassembled WGS sequence"/>
</dbReference>
<feature type="domain" description="Transglutaminase-like" evidence="2">
    <location>
        <begin position="198"/>
        <end position="254"/>
    </location>
</feature>
<gene>
    <name evidence="3" type="ORF">EK386_14750</name>
</gene>
<evidence type="ECO:0000259" key="2">
    <source>
        <dbReference type="SMART" id="SM00460"/>
    </source>
</evidence>
<feature type="chain" id="PRO_5038689466" evidence="1">
    <location>
        <begin position="21"/>
        <end position="583"/>
    </location>
</feature>
<dbReference type="InterPro" id="IPR032485">
    <property type="entry name" value="LRP1-like_beta_prop"/>
</dbReference>
<dbReference type="Pfam" id="PF16472">
    <property type="entry name" value="DUF5050"/>
    <property type="match status" value="1"/>
</dbReference>
<dbReference type="GO" id="GO:0005737">
    <property type="term" value="C:cytoplasm"/>
    <property type="evidence" value="ECO:0007669"/>
    <property type="project" value="TreeGrafter"/>
</dbReference>
<dbReference type="SUPFAM" id="SSF54001">
    <property type="entry name" value="Cysteine proteinases"/>
    <property type="match status" value="1"/>
</dbReference>
<dbReference type="EMBL" id="RYYR01000023">
    <property type="protein sequence ID" value="RUL49812.1"/>
    <property type="molecule type" value="Genomic_DNA"/>
</dbReference>
<reference evidence="3 4" key="1">
    <citation type="submission" date="2018-12" db="EMBL/GenBank/DDBJ databases">
        <title>Lysinibacillus antri sp. nov., isolated from a cave soil.</title>
        <authorList>
            <person name="Narsing Rao M.P."/>
            <person name="Zhang H."/>
            <person name="Dong Z.-Y."/>
            <person name="Niu X.-K."/>
            <person name="Zhang K."/>
            <person name="Fang B.-Z."/>
            <person name="Kang Y.-Q."/>
            <person name="Xiao M."/>
            <person name="Li W.-J."/>
        </authorList>
    </citation>
    <scope>NUCLEOTIDE SEQUENCE [LARGE SCALE GENOMIC DNA]</scope>
    <source>
        <strain evidence="3 4">SYSU K30002</strain>
    </source>
</reference>
<evidence type="ECO:0000256" key="1">
    <source>
        <dbReference type="SAM" id="SignalP"/>
    </source>
</evidence>
<keyword evidence="4" id="KW-1185">Reference proteome</keyword>
<dbReference type="Gene3D" id="3.10.620.30">
    <property type="match status" value="1"/>
</dbReference>
<feature type="signal peptide" evidence="1">
    <location>
        <begin position="1"/>
        <end position="20"/>
    </location>
</feature>
<dbReference type="InterPro" id="IPR038765">
    <property type="entry name" value="Papain-like_cys_pep_sf"/>
</dbReference>
<protein>
    <submittedName>
        <fullName evidence="3">DUF5050 domain-containing protein</fullName>
    </submittedName>
</protein>